<evidence type="ECO:0000256" key="1">
    <source>
        <dbReference type="ARBA" id="ARBA00022723"/>
    </source>
</evidence>
<dbReference type="SUPFAM" id="SSF51197">
    <property type="entry name" value="Clavaminate synthase-like"/>
    <property type="match status" value="1"/>
</dbReference>
<keyword evidence="2" id="KW-0560">Oxidoreductase</keyword>
<comment type="caution">
    <text evidence="5">The sequence shown here is derived from an EMBL/GenBank/DDBJ whole genome shotgun (WGS) entry which is preliminary data.</text>
</comment>
<dbReference type="GO" id="GO:0046872">
    <property type="term" value="F:metal ion binding"/>
    <property type="evidence" value="ECO:0007669"/>
    <property type="project" value="UniProtKB-KW"/>
</dbReference>
<dbReference type="PANTHER" id="PTHR10209">
    <property type="entry name" value="OXIDOREDUCTASE, 2OG-FE II OXYGENASE FAMILY PROTEIN"/>
    <property type="match status" value="1"/>
</dbReference>
<keyword evidence="1" id="KW-0479">Metal-binding</keyword>
<dbReference type="InterPro" id="IPR027443">
    <property type="entry name" value="IPNS-like_sf"/>
</dbReference>
<proteinExistence type="predicted"/>
<dbReference type="PANTHER" id="PTHR10209:SF429">
    <property type="entry name" value="1-AMINOCYCLOPROPANE-1-CARBOXYLATE OXIDASE HOMOLOG 1-LIKE"/>
    <property type="match status" value="1"/>
</dbReference>
<gene>
    <name evidence="5" type="ORF">CASFOL_029956</name>
</gene>
<evidence type="ECO:0000313" key="5">
    <source>
        <dbReference type="EMBL" id="KAL3626407.1"/>
    </source>
</evidence>
<dbReference type="EMBL" id="JAVIJP010000047">
    <property type="protein sequence ID" value="KAL3626407.1"/>
    <property type="molecule type" value="Genomic_DNA"/>
</dbReference>
<protein>
    <recommendedName>
        <fullName evidence="4">Non-haem dioxygenase N-terminal domain-containing protein</fullName>
    </recommendedName>
</protein>
<dbReference type="Pfam" id="PF14226">
    <property type="entry name" value="DIOX_N"/>
    <property type="match status" value="1"/>
</dbReference>
<evidence type="ECO:0000256" key="3">
    <source>
        <dbReference type="ARBA" id="ARBA00023004"/>
    </source>
</evidence>
<reference evidence="6" key="1">
    <citation type="journal article" date="2024" name="IScience">
        <title>Strigolactones Initiate the Formation of Haustorium-like Structures in Castilleja.</title>
        <authorList>
            <person name="Buerger M."/>
            <person name="Peterson D."/>
            <person name="Chory J."/>
        </authorList>
    </citation>
    <scope>NUCLEOTIDE SEQUENCE [LARGE SCALE GENOMIC DNA]</scope>
</reference>
<evidence type="ECO:0000313" key="6">
    <source>
        <dbReference type="Proteomes" id="UP001632038"/>
    </source>
</evidence>
<accession>A0ABD3CA03</accession>
<keyword evidence="6" id="KW-1185">Reference proteome</keyword>
<name>A0ABD3CA03_9LAMI</name>
<dbReference type="InterPro" id="IPR026992">
    <property type="entry name" value="DIOX_N"/>
</dbReference>
<dbReference type="AlphaFoldDB" id="A0ABD3CA03"/>
<evidence type="ECO:0000259" key="4">
    <source>
        <dbReference type="Pfam" id="PF14226"/>
    </source>
</evidence>
<dbReference type="Proteomes" id="UP001632038">
    <property type="component" value="Unassembled WGS sequence"/>
</dbReference>
<organism evidence="5 6">
    <name type="scientific">Castilleja foliolosa</name>
    <dbReference type="NCBI Taxonomy" id="1961234"/>
    <lineage>
        <taxon>Eukaryota</taxon>
        <taxon>Viridiplantae</taxon>
        <taxon>Streptophyta</taxon>
        <taxon>Embryophyta</taxon>
        <taxon>Tracheophyta</taxon>
        <taxon>Spermatophyta</taxon>
        <taxon>Magnoliopsida</taxon>
        <taxon>eudicotyledons</taxon>
        <taxon>Gunneridae</taxon>
        <taxon>Pentapetalae</taxon>
        <taxon>asterids</taxon>
        <taxon>lamiids</taxon>
        <taxon>Lamiales</taxon>
        <taxon>Orobanchaceae</taxon>
        <taxon>Pedicularideae</taxon>
        <taxon>Castillejinae</taxon>
        <taxon>Castilleja</taxon>
    </lineage>
</organism>
<evidence type="ECO:0000256" key="2">
    <source>
        <dbReference type="ARBA" id="ARBA00023002"/>
    </source>
</evidence>
<dbReference type="GO" id="GO:0016706">
    <property type="term" value="F:2-oxoglutarate-dependent dioxygenase activity"/>
    <property type="evidence" value="ECO:0007669"/>
    <property type="project" value="UniProtKB-ARBA"/>
</dbReference>
<dbReference type="Gene3D" id="2.60.120.330">
    <property type="entry name" value="B-lactam Antibiotic, Isopenicillin N Synthase, Chain"/>
    <property type="match status" value="1"/>
</dbReference>
<sequence>MAEKLEEQQQYEDRMKKLRAFDETNAGVKGLIESGLQKVPDIFVRPSDELTTQKKKATHDYQIPVIDLSDIRKPERRKRIVEEVKFASETWGFFQVVNHGIPTSVLDGMIDGVRKFNDQDVEEKKKYYTRDLKRSVRYNSNYDLFMSRTASWKDTLSISFSGPDPTDPQDLPISIR</sequence>
<keyword evidence="3" id="KW-0408">Iron</keyword>
<feature type="domain" description="Non-haem dioxygenase N-terminal" evidence="4">
    <location>
        <begin position="63"/>
        <end position="165"/>
    </location>
</feature>